<dbReference type="OrthoDB" id="4380993at2"/>
<feature type="transmembrane region" description="Helical" evidence="1">
    <location>
        <begin position="21"/>
        <end position="42"/>
    </location>
</feature>
<name>K6V6H5_9ACTN</name>
<evidence type="ECO:0000313" key="3">
    <source>
        <dbReference type="Proteomes" id="UP000008363"/>
    </source>
</evidence>
<protein>
    <submittedName>
        <fullName evidence="2">Uncharacterized protein</fullName>
    </submittedName>
</protein>
<evidence type="ECO:0000313" key="2">
    <source>
        <dbReference type="EMBL" id="GAB91808.1"/>
    </source>
</evidence>
<keyword evidence="1" id="KW-1133">Transmembrane helix</keyword>
<comment type="caution">
    <text evidence="2">The sequence shown here is derived from an EMBL/GenBank/DDBJ whole genome shotgun (WGS) entry which is preliminary data.</text>
</comment>
<dbReference type="EMBL" id="BAHC01000150">
    <property type="protein sequence ID" value="GAB91808.1"/>
    <property type="molecule type" value="Genomic_DNA"/>
</dbReference>
<proteinExistence type="predicted"/>
<dbReference type="AlphaFoldDB" id="K6V6H5"/>
<reference evidence="2 3" key="1">
    <citation type="submission" date="2012-08" db="EMBL/GenBank/DDBJ databases">
        <title>Whole genome shotgun sequence of Gordonia rhizosphera NBRC 16068.</title>
        <authorList>
            <person name="Takarada H."/>
            <person name="Isaki S."/>
            <person name="Hosoyama A."/>
            <person name="Tsuchikane K."/>
            <person name="Katsumata H."/>
            <person name="Baba S."/>
            <person name="Ohji S."/>
            <person name="Yamazaki S."/>
            <person name="Fujita N."/>
        </authorList>
    </citation>
    <scope>NUCLEOTIDE SEQUENCE [LARGE SCALE GENOMIC DNA]</scope>
    <source>
        <strain evidence="2 3">NBRC 16068</strain>
    </source>
</reference>
<dbReference type="STRING" id="1108045.GORHZ_150_00060"/>
<accession>K6V6H5</accession>
<dbReference type="RefSeq" id="WP_006335707.1">
    <property type="nucleotide sequence ID" value="NZ_BAHC01000150.1"/>
</dbReference>
<sequence length="104" mass="11193">MATLATTGRESDHDNRHPMSMVAYSLVVLIIPALGWMMLSLAQHQTGAAIASAIALVVTVVGSATIYTAMARRLQHSPLLPEDSAAEKDRYLAKYRRGGARSRG</sequence>
<keyword evidence="3" id="KW-1185">Reference proteome</keyword>
<organism evidence="2 3">
    <name type="scientific">Gordonia rhizosphera NBRC 16068</name>
    <dbReference type="NCBI Taxonomy" id="1108045"/>
    <lineage>
        <taxon>Bacteria</taxon>
        <taxon>Bacillati</taxon>
        <taxon>Actinomycetota</taxon>
        <taxon>Actinomycetes</taxon>
        <taxon>Mycobacteriales</taxon>
        <taxon>Gordoniaceae</taxon>
        <taxon>Gordonia</taxon>
    </lineage>
</organism>
<keyword evidence="1" id="KW-0472">Membrane</keyword>
<dbReference type="Proteomes" id="UP000008363">
    <property type="component" value="Unassembled WGS sequence"/>
</dbReference>
<gene>
    <name evidence="2" type="ORF">GORHZ_150_00060</name>
</gene>
<evidence type="ECO:0000256" key="1">
    <source>
        <dbReference type="SAM" id="Phobius"/>
    </source>
</evidence>
<keyword evidence="1" id="KW-0812">Transmembrane</keyword>
<feature type="transmembrane region" description="Helical" evidence="1">
    <location>
        <begin position="48"/>
        <end position="70"/>
    </location>
</feature>